<dbReference type="EMBL" id="CP019893">
    <property type="protein sequence ID" value="ARS88716.1"/>
    <property type="molecule type" value="Genomic_DNA"/>
</dbReference>
<dbReference type="Pfam" id="PF13482">
    <property type="entry name" value="RNase_H_2"/>
    <property type="match status" value="1"/>
</dbReference>
<dbReference type="Proteomes" id="UP000250088">
    <property type="component" value="Chromosome"/>
</dbReference>
<sequence length="250" mass="28567">MRIENSFIPVRGVGEVTERRLWEHGITHWDEFDGSVVGDTVAERIERFIDEGWTHLERGDLSPFATELPASSRWRLYENVREDTCFLDIETTGLDATRNRVTTVSVHRGGETTTFVHGHDLTADRLASELTEASLLVTFNGQRFDVPFLETCFDLEITLPHVDLMYPCKKLGLDGGLKAIERDLGIERDRPDLSGRDAVRLWHEYERGDDGALETLVSYNRADTRNMEPLMDLVADELHDRVFEPYCPGE</sequence>
<reference evidence="3" key="1">
    <citation type="submission" date="2017-02" db="EMBL/GenBank/DDBJ databases">
        <title>Natronthermophilus aegyptiacus gen. nov.,sp. nov., an aerobic, extremely halophilic alkalithermophilic archaeon isolated from the athalassohaline Wadi An Natrun, Egypt.</title>
        <authorList>
            <person name="Zhao B."/>
        </authorList>
    </citation>
    <scope>NUCLEOTIDE SEQUENCE [LARGE SCALE GENOMIC DNA]</scope>
    <source>
        <strain evidence="3">JW/NM-HA 15</strain>
    </source>
</reference>
<dbReference type="PANTHER" id="PTHR38462:SF1">
    <property type="entry name" value="YPRB RIBONUCLEASE H-LIKE DOMAIN-CONTAINING PROTEIN"/>
    <property type="match status" value="1"/>
</dbReference>
<accession>A0A2Z2HNZ3</accession>
<evidence type="ECO:0000313" key="2">
    <source>
        <dbReference type="EMBL" id="ARS88716.1"/>
    </source>
</evidence>
<dbReference type="GO" id="GO:0004527">
    <property type="term" value="F:exonuclease activity"/>
    <property type="evidence" value="ECO:0007669"/>
    <property type="project" value="UniProtKB-KW"/>
</dbReference>
<dbReference type="GeneID" id="32892890"/>
<dbReference type="SUPFAM" id="SSF53098">
    <property type="entry name" value="Ribonuclease H-like"/>
    <property type="match status" value="1"/>
</dbReference>
<evidence type="ECO:0000259" key="1">
    <source>
        <dbReference type="Pfam" id="PF13482"/>
    </source>
</evidence>
<evidence type="ECO:0000313" key="3">
    <source>
        <dbReference type="Proteomes" id="UP000250088"/>
    </source>
</evidence>
<dbReference type="KEGG" id="naj:B1756_02385"/>
<gene>
    <name evidence="2" type="ORF">B1756_02385</name>
</gene>
<dbReference type="AlphaFoldDB" id="A0A2Z2HNZ3"/>
<dbReference type="InterPro" id="IPR012337">
    <property type="entry name" value="RNaseH-like_sf"/>
</dbReference>
<keyword evidence="2" id="KW-0378">Hydrolase</keyword>
<name>A0A2Z2HNZ3_9EURY</name>
<dbReference type="Gene3D" id="3.30.420.10">
    <property type="entry name" value="Ribonuclease H-like superfamily/Ribonuclease H"/>
    <property type="match status" value="1"/>
</dbReference>
<keyword evidence="2" id="KW-0540">Nuclease</keyword>
<dbReference type="PANTHER" id="PTHR38462">
    <property type="entry name" value="EXONUCLEASE-LIKE PROTEIN"/>
    <property type="match status" value="1"/>
</dbReference>
<protein>
    <submittedName>
        <fullName evidence="2">Exonuclease</fullName>
    </submittedName>
</protein>
<organism evidence="2 3">
    <name type="scientific">Natrarchaeobaculum aegyptiacum</name>
    <dbReference type="NCBI Taxonomy" id="745377"/>
    <lineage>
        <taxon>Archaea</taxon>
        <taxon>Methanobacteriati</taxon>
        <taxon>Methanobacteriota</taxon>
        <taxon>Stenosarchaea group</taxon>
        <taxon>Halobacteria</taxon>
        <taxon>Halobacteriales</taxon>
        <taxon>Natrialbaceae</taxon>
        <taxon>Natrarchaeobaculum</taxon>
    </lineage>
</organism>
<dbReference type="OrthoDB" id="211024at2157"/>
<keyword evidence="2" id="KW-0269">Exonuclease</keyword>
<proteinExistence type="predicted"/>
<feature type="domain" description="YprB ribonuclease H-like" evidence="1">
    <location>
        <begin position="85"/>
        <end position="234"/>
    </location>
</feature>
<dbReference type="InterPro" id="IPR036397">
    <property type="entry name" value="RNaseH_sf"/>
</dbReference>
<dbReference type="GO" id="GO:0003676">
    <property type="term" value="F:nucleic acid binding"/>
    <property type="evidence" value="ECO:0007669"/>
    <property type="project" value="InterPro"/>
</dbReference>
<dbReference type="InterPro" id="IPR038720">
    <property type="entry name" value="YprB_RNase_H-like_dom"/>
</dbReference>
<dbReference type="RefSeq" id="WP_086887100.1">
    <property type="nucleotide sequence ID" value="NZ_CP019893.1"/>
</dbReference>
<keyword evidence="3" id="KW-1185">Reference proteome</keyword>